<feature type="region of interest" description="Disordered" evidence="1">
    <location>
        <begin position="33"/>
        <end position="52"/>
    </location>
</feature>
<dbReference type="PROSITE" id="PS51257">
    <property type="entry name" value="PROKAR_LIPOPROTEIN"/>
    <property type="match status" value="1"/>
</dbReference>
<dbReference type="Proteomes" id="UP000830343">
    <property type="component" value="Chromosome"/>
</dbReference>
<dbReference type="EMBL" id="CP094348">
    <property type="protein sequence ID" value="UOB20982.1"/>
    <property type="molecule type" value="Genomic_DNA"/>
</dbReference>
<gene>
    <name evidence="2" type="ORF">MRZ06_02560</name>
</gene>
<dbReference type="Pfam" id="PF16781">
    <property type="entry name" value="DUF5068"/>
    <property type="match status" value="1"/>
</dbReference>
<reference evidence="2" key="2">
    <citation type="submission" date="2022-04" db="EMBL/GenBank/DDBJ databases">
        <title>Antimicrobial genetic elements in methicillin-resistant Macrococcus armenti.</title>
        <authorList>
            <person name="Keller J.E."/>
            <person name="Schwendener S."/>
            <person name="Pantucek R."/>
            <person name="Perreten V."/>
        </authorList>
    </citation>
    <scope>NUCLEOTIDE SEQUENCE</scope>
    <source>
        <strain evidence="2">CCM 2609</strain>
    </source>
</reference>
<dbReference type="RefSeq" id="WP_243366305.1">
    <property type="nucleotide sequence ID" value="NZ_CP094348.1"/>
</dbReference>
<reference evidence="2" key="1">
    <citation type="submission" date="2022-03" db="EMBL/GenBank/DDBJ databases">
        <authorList>
            <person name="Vrbovska V."/>
            <person name="Kovarovic V."/>
            <person name="Botka T."/>
            <person name="Pantucek R."/>
        </authorList>
    </citation>
    <scope>NUCLEOTIDE SEQUENCE</scope>
    <source>
        <strain evidence="2">CCM 2609</strain>
    </source>
</reference>
<dbReference type="Gene3D" id="1.20.5.1000">
    <property type="entry name" value="arf6 gtpase in complex with a specific effector, jip4"/>
    <property type="match status" value="1"/>
</dbReference>
<accession>A0ABY3ZW07</accession>
<dbReference type="InterPro" id="IPR031888">
    <property type="entry name" value="DUF5068"/>
</dbReference>
<sequence>MKYVTTAALAGTLLLSACGNKDADLKQSVEKLNSEKEKLSSEYKSLKEENDKLDEKIKENEDKLKEIEEKREKEIKEQIEKEEAARKLEQEKKATLEKEKKAEAQQKQKKAHALLKQKTMPNMIEASTNGKPSVVKSIDNVNLKLIDNGIESKVNRIQIFKISNMPKKQVLVFNGATTGYALLYEVQTKNTNKSNVTFNNNGKLVVGEKEIYSDANAFIPQELQETTMKSSSAYNEYIPGEETTSYKSIAIDEATYNTLLKNGAKLYLIGGSSSQNGNELLSQPFSIS</sequence>
<organism evidence="2 3">
    <name type="scientific">Macrococcus armenti</name>
    <dbReference type="NCBI Taxonomy" id="2875764"/>
    <lineage>
        <taxon>Bacteria</taxon>
        <taxon>Bacillati</taxon>
        <taxon>Bacillota</taxon>
        <taxon>Bacilli</taxon>
        <taxon>Bacillales</taxon>
        <taxon>Staphylococcaceae</taxon>
        <taxon>Macrococcus</taxon>
    </lineage>
</organism>
<protein>
    <submittedName>
        <fullName evidence="2">DUF5068 domain-containing protein</fullName>
    </submittedName>
</protein>
<proteinExistence type="predicted"/>
<evidence type="ECO:0000256" key="1">
    <source>
        <dbReference type="SAM" id="MobiDB-lite"/>
    </source>
</evidence>
<keyword evidence="3" id="KW-1185">Reference proteome</keyword>
<evidence type="ECO:0000313" key="3">
    <source>
        <dbReference type="Proteomes" id="UP000830343"/>
    </source>
</evidence>
<name>A0ABY3ZW07_9STAP</name>
<dbReference type="Gene3D" id="2.60.40.4170">
    <property type="match status" value="1"/>
</dbReference>
<evidence type="ECO:0000313" key="2">
    <source>
        <dbReference type="EMBL" id="UOB20982.1"/>
    </source>
</evidence>